<dbReference type="InterPro" id="IPR025007">
    <property type="entry name" value="DUF3899"/>
</dbReference>
<proteinExistence type="predicted"/>
<dbReference type="STRING" id="1423804.FD14_GL001167"/>
<evidence type="ECO:0000313" key="3">
    <source>
        <dbReference type="EMBL" id="KRN21300.1"/>
    </source>
</evidence>
<evidence type="ECO:0000256" key="1">
    <source>
        <dbReference type="SAM" id="Phobius"/>
    </source>
</evidence>
<reference evidence="3 4" key="1">
    <citation type="journal article" date="2015" name="Genome Announc.">
        <title>Expanding the biotechnology potential of lactobacilli through comparative genomics of 213 strains and associated genera.</title>
        <authorList>
            <person name="Sun Z."/>
            <person name="Harris H.M."/>
            <person name="McCann A."/>
            <person name="Guo C."/>
            <person name="Argimon S."/>
            <person name="Zhang W."/>
            <person name="Yang X."/>
            <person name="Jeffery I.B."/>
            <person name="Cooney J.C."/>
            <person name="Kagawa T.F."/>
            <person name="Liu W."/>
            <person name="Song Y."/>
            <person name="Salvetti E."/>
            <person name="Wrobel A."/>
            <person name="Rasinkangas P."/>
            <person name="Parkhill J."/>
            <person name="Rea M.C."/>
            <person name="O'Sullivan O."/>
            <person name="Ritari J."/>
            <person name="Douillard F.P."/>
            <person name="Paul Ross R."/>
            <person name="Yang R."/>
            <person name="Briner A.E."/>
            <person name="Felis G.E."/>
            <person name="de Vos W.M."/>
            <person name="Barrangou R."/>
            <person name="Klaenhammer T.R."/>
            <person name="Caufield P.W."/>
            <person name="Cui Y."/>
            <person name="Zhang H."/>
            <person name="O'Toole P.W."/>
        </authorList>
    </citation>
    <scope>NUCLEOTIDE SEQUENCE [LARGE SCALE GENOMIC DNA]</scope>
    <source>
        <strain evidence="3 4">DSM 23365</strain>
    </source>
</reference>
<dbReference type="EMBL" id="AYZM01000119">
    <property type="protein sequence ID" value="KRN21300.1"/>
    <property type="molecule type" value="Genomic_DNA"/>
</dbReference>
<name>A0A0R2F936_9LACO</name>
<keyword evidence="1" id="KW-1133">Transmembrane helix</keyword>
<feature type="transmembrane region" description="Helical" evidence="1">
    <location>
        <begin position="104"/>
        <end position="122"/>
    </location>
</feature>
<feature type="domain" description="DUF3899" evidence="2">
    <location>
        <begin position="43"/>
        <end position="124"/>
    </location>
</feature>
<keyword evidence="1" id="KW-0812">Transmembrane</keyword>
<organism evidence="3 4">
    <name type="scientific">Secundilactobacillus similis DSM 23365 = JCM 2765</name>
    <dbReference type="NCBI Taxonomy" id="1423804"/>
    <lineage>
        <taxon>Bacteria</taxon>
        <taxon>Bacillati</taxon>
        <taxon>Bacillota</taxon>
        <taxon>Bacilli</taxon>
        <taxon>Lactobacillales</taxon>
        <taxon>Lactobacillaceae</taxon>
        <taxon>Secundilactobacillus</taxon>
    </lineage>
</organism>
<keyword evidence="1" id="KW-0472">Membrane</keyword>
<dbReference type="PATRIC" id="fig|1423804.4.peg.1252"/>
<feature type="transmembrane region" description="Helical" evidence="1">
    <location>
        <begin position="44"/>
        <end position="66"/>
    </location>
</feature>
<accession>A0A0R2F936</accession>
<gene>
    <name evidence="3" type="ORF">FD14_GL001167</name>
</gene>
<sequence length="124" mass="13791">MSEIVVNKMTYVKRNKWALLVLGVIVLIGVIAMPLTSVVAVSNVWVMLSLAFLMVGAFFILEKAHLFAGWRRRRRKGEDPLPEERIKVTEVASVKNGPVIVNRYARFCLTVGIGLLVLGIVVTL</sequence>
<dbReference type="AlphaFoldDB" id="A0A0R2F936"/>
<protein>
    <recommendedName>
        <fullName evidence="2">DUF3899 domain-containing protein</fullName>
    </recommendedName>
</protein>
<dbReference type="Pfam" id="PF13038">
    <property type="entry name" value="DUF3899"/>
    <property type="match status" value="1"/>
</dbReference>
<evidence type="ECO:0000259" key="2">
    <source>
        <dbReference type="Pfam" id="PF13038"/>
    </source>
</evidence>
<dbReference type="Proteomes" id="UP000051442">
    <property type="component" value="Unassembled WGS sequence"/>
</dbReference>
<evidence type="ECO:0000313" key="4">
    <source>
        <dbReference type="Proteomes" id="UP000051442"/>
    </source>
</evidence>
<comment type="caution">
    <text evidence="3">The sequence shown here is derived from an EMBL/GenBank/DDBJ whole genome shotgun (WGS) entry which is preliminary data.</text>
</comment>
<keyword evidence="4" id="KW-1185">Reference proteome</keyword>
<feature type="transmembrane region" description="Helical" evidence="1">
    <location>
        <begin position="17"/>
        <end position="38"/>
    </location>
</feature>